<sequence length="280" mass="30181">MHFFFWTAWAVVGFFALLGLMVDAAGILEIDQAFPRPNGNYAPTSSMPIIFAFRNAELARFLNPSIVYYILDLNETGSGRGMSSHAHHLTWKTNWSSSEPYFAYTFFGNFTKESSWKLSADIFWQSCDENDFGPGRNNIHTNGSSWNVEFQTSNEGQKVDLVAATANDTACPKEIGVAINVTDTTMKVPPGMSWNGQANGTCVVVASSTPTQTANPCLVKIDAAAAASMTAARLCHSLYPPSNCTSENTGQRLAVASLACFTAGLGALLSISYLLGLDGL</sequence>
<reference evidence="4" key="1">
    <citation type="journal article" date="2023" name="Mol. Phylogenet. Evol.">
        <title>Genome-scale phylogeny and comparative genomics of the fungal order Sordariales.</title>
        <authorList>
            <person name="Hensen N."/>
            <person name="Bonometti L."/>
            <person name="Westerberg I."/>
            <person name="Brannstrom I.O."/>
            <person name="Guillou S."/>
            <person name="Cros-Aarteil S."/>
            <person name="Calhoun S."/>
            <person name="Haridas S."/>
            <person name="Kuo A."/>
            <person name="Mondo S."/>
            <person name="Pangilinan J."/>
            <person name="Riley R."/>
            <person name="LaButti K."/>
            <person name="Andreopoulos B."/>
            <person name="Lipzen A."/>
            <person name="Chen C."/>
            <person name="Yan M."/>
            <person name="Daum C."/>
            <person name="Ng V."/>
            <person name="Clum A."/>
            <person name="Steindorff A."/>
            <person name="Ohm R.A."/>
            <person name="Martin F."/>
            <person name="Silar P."/>
            <person name="Natvig D.O."/>
            <person name="Lalanne C."/>
            <person name="Gautier V."/>
            <person name="Ament-Velasquez S.L."/>
            <person name="Kruys A."/>
            <person name="Hutchinson M.I."/>
            <person name="Powell A.J."/>
            <person name="Barry K."/>
            <person name="Miller A.N."/>
            <person name="Grigoriev I.V."/>
            <person name="Debuchy R."/>
            <person name="Gladieux P."/>
            <person name="Hiltunen Thoren M."/>
            <person name="Johannesson H."/>
        </authorList>
    </citation>
    <scope>NUCLEOTIDE SEQUENCE</scope>
    <source>
        <strain evidence="4">CBS 731.68</strain>
    </source>
</reference>
<comment type="caution">
    <text evidence="4">The sequence shown here is derived from an EMBL/GenBank/DDBJ whole genome shotgun (WGS) entry which is preliminary data.</text>
</comment>
<accession>A0AAN6TUG2</accession>
<protein>
    <recommendedName>
        <fullName evidence="3">DUF7136 domain-containing protein</fullName>
    </recommendedName>
</protein>
<keyword evidence="5" id="KW-1185">Reference proteome</keyword>
<evidence type="ECO:0000313" key="4">
    <source>
        <dbReference type="EMBL" id="KAK4120446.1"/>
    </source>
</evidence>
<gene>
    <name evidence="4" type="ORF">N657DRAFT_624943</name>
</gene>
<name>A0AAN6TUG2_9PEZI</name>
<dbReference type="GeneID" id="87827501"/>
<organism evidence="4 5">
    <name type="scientific">Parathielavia appendiculata</name>
    <dbReference type="NCBI Taxonomy" id="2587402"/>
    <lineage>
        <taxon>Eukaryota</taxon>
        <taxon>Fungi</taxon>
        <taxon>Dikarya</taxon>
        <taxon>Ascomycota</taxon>
        <taxon>Pezizomycotina</taxon>
        <taxon>Sordariomycetes</taxon>
        <taxon>Sordariomycetidae</taxon>
        <taxon>Sordariales</taxon>
        <taxon>Chaetomiaceae</taxon>
        <taxon>Parathielavia</taxon>
    </lineage>
</organism>
<feature type="transmembrane region" description="Helical" evidence="1">
    <location>
        <begin position="253"/>
        <end position="275"/>
    </location>
</feature>
<dbReference type="Proteomes" id="UP001302602">
    <property type="component" value="Unassembled WGS sequence"/>
</dbReference>
<evidence type="ECO:0000256" key="1">
    <source>
        <dbReference type="SAM" id="Phobius"/>
    </source>
</evidence>
<proteinExistence type="predicted"/>
<keyword evidence="1" id="KW-1133">Transmembrane helix</keyword>
<dbReference type="InterPro" id="IPR055560">
    <property type="entry name" value="DUF7136"/>
</dbReference>
<keyword evidence="1" id="KW-0812">Transmembrane</keyword>
<dbReference type="Pfam" id="PF23584">
    <property type="entry name" value="DUF7136"/>
    <property type="match status" value="1"/>
</dbReference>
<feature type="chain" id="PRO_5042968923" description="DUF7136 domain-containing protein" evidence="2">
    <location>
        <begin position="25"/>
        <end position="280"/>
    </location>
</feature>
<keyword evidence="1" id="KW-0472">Membrane</keyword>
<dbReference type="AlphaFoldDB" id="A0AAN6TUG2"/>
<evidence type="ECO:0000256" key="2">
    <source>
        <dbReference type="SAM" id="SignalP"/>
    </source>
</evidence>
<feature type="signal peptide" evidence="2">
    <location>
        <begin position="1"/>
        <end position="24"/>
    </location>
</feature>
<evidence type="ECO:0000259" key="3">
    <source>
        <dbReference type="Pfam" id="PF23584"/>
    </source>
</evidence>
<keyword evidence="2" id="KW-0732">Signal</keyword>
<feature type="domain" description="DUF7136" evidence="3">
    <location>
        <begin position="24"/>
        <end position="244"/>
    </location>
</feature>
<reference evidence="4" key="2">
    <citation type="submission" date="2023-05" db="EMBL/GenBank/DDBJ databases">
        <authorList>
            <consortium name="Lawrence Berkeley National Laboratory"/>
            <person name="Steindorff A."/>
            <person name="Hensen N."/>
            <person name="Bonometti L."/>
            <person name="Westerberg I."/>
            <person name="Brannstrom I.O."/>
            <person name="Guillou S."/>
            <person name="Cros-Aarteil S."/>
            <person name="Calhoun S."/>
            <person name="Haridas S."/>
            <person name="Kuo A."/>
            <person name="Mondo S."/>
            <person name="Pangilinan J."/>
            <person name="Riley R."/>
            <person name="Labutti K."/>
            <person name="Andreopoulos B."/>
            <person name="Lipzen A."/>
            <person name="Chen C."/>
            <person name="Yanf M."/>
            <person name="Daum C."/>
            <person name="Ng V."/>
            <person name="Clum A."/>
            <person name="Ohm R."/>
            <person name="Martin F."/>
            <person name="Silar P."/>
            <person name="Natvig D."/>
            <person name="Lalanne C."/>
            <person name="Gautier V."/>
            <person name="Ament-Velasquez S.L."/>
            <person name="Kruys A."/>
            <person name="Hutchinson M.I."/>
            <person name="Powell A.J."/>
            <person name="Barry K."/>
            <person name="Miller A.N."/>
            <person name="Grigoriev I.V."/>
            <person name="Debuchy R."/>
            <person name="Gladieux P."/>
            <person name="Thoren M.H."/>
            <person name="Johannesson H."/>
        </authorList>
    </citation>
    <scope>NUCLEOTIDE SEQUENCE</scope>
    <source>
        <strain evidence="4">CBS 731.68</strain>
    </source>
</reference>
<dbReference type="RefSeq" id="XP_062644217.1">
    <property type="nucleotide sequence ID" value="XM_062790732.1"/>
</dbReference>
<evidence type="ECO:0000313" key="5">
    <source>
        <dbReference type="Proteomes" id="UP001302602"/>
    </source>
</evidence>
<dbReference type="EMBL" id="MU853238">
    <property type="protein sequence ID" value="KAK4120446.1"/>
    <property type="molecule type" value="Genomic_DNA"/>
</dbReference>